<dbReference type="Proteomes" id="UP000288216">
    <property type="component" value="Unassembled WGS sequence"/>
</dbReference>
<feature type="compositionally biased region" description="Basic and acidic residues" evidence="1">
    <location>
        <begin position="34"/>
        <end position="44"/>
    </location>
</feature>
<evidence type="ECO:0000313" key="2">
    <source>
        <dbReference type="EMBL" id="GCB74922.1"/>
    </source>
</evidence>
<accession>A0A401PP62</accession>
<gene>
    <name evidence="2" type="ORF">scyTo_0019687</name>
</gene>
<sequence length="44" mass="5156">NTKNIMERLGESDEEDEYRDNLDDDDHPPKKSKAKEVVPKIDQL</sequence>
<feature type="compositionally biased region" description="Acidic residues" evidence="1">
    <location>
        <begin position="12"/>
        <end position="26"/>
    </location>
</feature>
<name>A0A401PP62_SCYTO</name>
<keyword evidence="3" id="KW-1185">Reference proteome</keyword>
<comment type="caution">
    <text evidence="2">The sequence shown here is derived from an EMBL/GenBank/DDBJ whole genome shotgun (WGS) entry which is preliminary data.</text>
</comment>
<proteinExistence type="predicted"/>
<feature type="non-terminal residue" evidence="2">
    <location>
        <position position="1"/>
    </location>
</feature>
<dbReference type="AlphaFoldDB" id="A0A401PP62"/>
<feature type="region of interest" description="Disordered" evidence="1">
    <location>
        <begin position="1"/>
        <end position="44"/>
    </location>
</feature>
<protein>
    <submittedName>
        <fullName evidence="2">Uncharacterized protein</fullName>
    </submittedName>
</protein>
<organism evidence="2 3">
    <name type="scientific">Scyliorhinus torazame</name>
    <name type="common">Cloudy catshark</name>
    <name type="synonym">Catulus torazame</name>
    <dbReference type="NCBI Taxonomy" id="75743"/>
    <lineage>
        <taxon>Eukaryota</taxon>
        <taxon>Metazoa</taxon>
        <taxon>Chordata</taxon>
        <taxon>Craniata</taxon>
        <taxon>Vertebrata</taxon>
        <taxon>Chondrichthyes</taxon>
        <taxon>Elasmobranchii</taxon>
        <taxon>Galeomorphii</taxon>
        <taxon>Galeoidea</taxon>
        <taxon>Carcharhiniformes</taxon>
        <taxon>Scyliorhinidae</taxon>
        <taxon>Scyliorhinus</taxon>
    </lineage>
</organism>
<reference evidence="2 3" key="1">
    <citation type="journal article" date="2018" name="Nat. Ecol. Evol.">
        <title>Shark genomes provide insights into elasmobranch evolution and the origin of vertebrates.</title>
        <authorList>
            <person name="Hara Y"/>
            <person name="Yamaguchi K"/>
            <person name="Onimaru K"/>
            <person name="Kadota M"/>
            <person name="Koyanagi M"/>
            <person name="Keeley SD"/>
            <person name="Tatsumi K"/>
            <person name="Tanaka K"/>
            <person name="Motone F"/>
            <person name="Kageyama Y"/>
            <person name="Nozu R"/>
            <person name="Adachi N"/>
            <person name="Nishimura O"/>
            <person name="Nakagawa R"/>
            <person name="Tanegashima C"/>
            <person name="Kiyatake I"/>
            <person name="Matsumoto R"/>
            <person name="Murakumo K"/>
            <person name="Nishida K"/>
            <person name="Terakita A"/>
            <person name="Kuratani S"/>
            <person name="Sato K"/>
            <person name="Hyodo S Kuraku.S."/>
        </authorList>
    </citation>
    <scope>NUCLEOTIDE SEQUENCE [LARGE SCALE GENOMIC DNA]</scope>
</reference>
<feature type="compositionally biased region" description="Basic and acidic residues" evidence="1">
    <location>
        <begin position="1"/>
        <end position="11"/>
    </location>
</feature>
<dbReference type="EMBL" id="BFAA01014896">
    <property type="protein sequence ID" value="GCB74922.1"/>
    <property type="molecule type" value="Genomic_DNA"/>
</dbReference>
<evidence type="ECO:0000313" key="3">
    <source>
        <dbReference type="Proteomes" id="UP000288216"/>
    </source>
</evidence>
<evidence type="ECO:0000256" key="1">
    <source>
        <dbReference type="SAM" id="MobiDB-lite"/>
    </source>
</evidence>